<evidence type="ECO:0000256" key="2">
    <source>
        <dbReference type="SAM" id="SignalP"/>
    </source>
</evidence>
<organism evidence="3 4">
    <name type="scientific">Andreesenia angusta</name>
    <dbReference type="NCBI Taxonomy" id="39480"/>
    <lineage>
        <taxon>Bacteria</taxon>
        <taxon>Bacillati</taxon>
        <taxon>Bacillota</taxon>
        <taxon>Tissierellia</taxon>
        <taxon>Tissierellales</taxon>
        <taxon>Gottschalkiaceae</taxon>
        <taxon>Andreesenia</taxon>
    </lineage>
</organism>
<dbReference type="PROSITE" id="PS51257">
    <property type="entry name" value="PROKAR_LIPOPROTEIN"/>
    <property type="match status" value="1"/>
</dbReference>
<feature type="compositionally biased region" description="Low complexity" evidence="1">
    <location>
        <begin position="37"/>
        <end position="47"/>
    </location>
</feature>
<evidence type="ECO:0000313" key="3">
    <source>
        <dbReference type="EMBL" id="OHW61988.1"/>
    </source>
</evidence>
<reference evidence="3 4" key="1">
    <citation type="submission" date="2016-09" db="EMBL/GenBank/DDBJ databases">
        <title>Genome sequence of Eubacterium angustum.</title>
        <authorList>
            <person name="Poehlein A."/>
            <person name="Daniel R."/>
        </authorList>
    </citation>
    <scope>NUCLEOTIDE SEQUENCE [LARGE SCALE GENOMIC DNA]</scope>
    <source>
        <strain evidence="3 4">DSM 1989</strain>
    </source>
</reference>
<gene>
    <name evidence="3" type="ORF">EUAN_14360</name>
</gene>
<dbReference type="AlphaFoldDB" id="A0A1S1V5W7"/>
<dbReference type="STRING" id="39480.EUAN_14360"/>
<proteinExistence type="predicted"/>
<feature type="chain" id="PRO_5038815390" description="4Fe-4S ferredoxin-type domain-containing protein" evidence="2">
    <location>
        <begin position="21"/>
        <end position="233"/>
    </location>
</feature>
<sequence>MKRFFRVLGVACLSATLLLAACSSGGTETSKNENKSESNGSEASSEINGVSVEKPIKVDKEAGTVTVLSKVNGKYLEEGTRHAVVYEGGKFGSKSIFTGLGDQIDFYNGLIEIGATAGNNMFKDTAAETNVEGDAIETTFTWEGADKEYKIDEVINDSNGKPIEMRFGGNLKASEENQTGCIMCLDSCPVGIVSNATYTYGAVEKRDEVVFTGNKDVLPEDGTLVAVTFKVAK</sequence>
<feature type="signal peptide" evidence="2">
    <location>
        <begin position="1"/>
        <end position="20"/>
    </location>
</feature>
<dbReference type="EMBL" id="MKIE01000005">
    <property type="protein sequence ID" value="OHW61988.1"/>
    <property type="molecule type" value="Genomic_DNA"/>
</dbReference>
<keyword evidence="4" id="KW-1185">Reference proteome</keyword>
<keyword evidence="2" id="KW-0732">Signal</keyword>
<dbReference type="InterPro" id="IPR047750">
    <property type="entry name" value="YdjY-like"/>
</dbReference>
<dbReference type="RefSeq" id="WP_071063136.1">
    <property type="nucleotide sequence ID" value="NZ_MKIE01000005.1"/>
</dbReference>
<name>A0A1S1V5W7_9FIRM</name>
<dbReference type="NCBIfam" id="NF040466">
    <property type="entry name" value="ydjY_domain"/>
    <property type="match status" value="1"/>
</dbReference>
<evidence type="ECO:0008006" key="5">
    <source>
        <dbReference type="Google" id="ProtNLM"/>
    </source>
</evidence>
<comment type="caution">
    <text evidence="3">The sequence shown here is derived from an EMBL/GenBank/DDBJ whole genome shotgun (WGS) entry which is preliminary data.</text>
</comment>
<dbReference type="OrthoDB" id="6571992at2"/>
<protein>
    <recommendedName>
        <fullName evidence="5">4Fe-4S ferredoxin-type domain-containing protein</fullName>
    </recommendedName>
</protein>
<evidence type="ECO:0000313" key="4">
    <source>
        <dbReference type="Proteomes" id="UP000180254"/>
    </source>
</evidence>
<accession>A0A1S1V5W7</accession>
<dbReference type="Proteomes" id="UP000180254">
    <property type="component" value="Unassembled WGS sequence"/>
</dbReference>
<feature type="region of interest" description="Disordered" evidence="1">
    <location>
        <begin position="25"/>
        <end position="47"/>
    </location>
</feature>
<evidence type="ECO:0000256" key="1">
    <source>
        <dbReference type="SAM" id="MobiDB-lite"/>
    </source>
</evidence>